<dbReference type="EMBL" id="VBPA01000307">
    <property type="protein sequence ID" value="TMQ69363.1"/>
    <property type="molecule type" value="Genomic_DNA"/>
</dbReference>
<dbReference type="SUPFAM" id="SSF55729">
    <property type="entry name" value="Acyl-CoA N-acyltransferases (Nat)"/>
    <property type="match status" value="1"/>
</dbReference>
<keyword evidence="2" id="KW-0808">Transferase</keyword>
<proteinExistence type="predicted"/>
<feature type="domain" description="N-acetyltransferase" evidence="1">
    <location>
        <begin position="11"/>
        <end position="150"/>
    </location>
</feature>
<dbReference type="PANTHER" id="PTHR43233:SF1">
    <property type="entry name" value="FAMILY N-ACETYLTRANSFERASE, PUTATIVE (AFU_ORTHOLOGUE AFUA_6G03350)-RELATED"/>
    <property type="match status" value="1"/>
</dbReference>
<dbReference type="Proteomes" id="UP000319836">
    <property type="component" value="Unassembled WGS sequence"/>
</dbReference>
<evidence type="ECO:0000313" key="3">
    <source>
        <dbReference type="Proteomes" id="UP000319836"/>
    </source>
</evidence>
<reference evidence="2 3" key="1">
    <citation type="journal article" date="2019" name="Nat. Microbiol.">
        <title>Mediterranean grassland soil C-N compound turnover is dependent on rainfall and depth, and is mediated by genomically divergent microorganisms.</title>
        <authorList>
            <person name="Diamond S."/>
            <person name="Andeer P.F."/>
            <person name="Li Z."/>
            <person name="Crits-Christoph A."/>
            <person name="Burstein D."/>
            <person name="Anantharaman K."/>
            <person name="Lane K.R."/>
            <person name="Thomas B.C."/>
            <person name="Pan C."/>
            <person name="Northen T.R."/>
            <person name="Banfield J.F."/>
        </authorList>
    </citation>
    <scope>NUCLEOTIDE SEQUENCE [LARGE SCALE GENOMIC DNA]</scope>
    <source>
        <strain evidence="2">WS_10</strain>
    </source>
</reference>
<dbReference type="PROSITE" id="PS51186">
    <property type="entry name" value="GNAT"/>
    <property type="match status" value="1"/>
</dbReference>
<organism evidence="2 3">
    <name type="scientific">Eiseniibacteriota bacterium</name>
    <dbReference type="NCBI Taxonomy" id="2212470"/>
    <lineage>
        <taxon>Bacteria</taxon>
        <taxon>Candidatus Eiseniibacteriota</taxon>
    </lineage>
</organism>
<protein>
    <submittedName>
        <fullName evidence="2">GNAT family N-acetyltransferase</fullName>
    </submittedName>
</protein>
<dbReference type="Pfam" id="PF00583">
    <property type="entry name" value="Acetyltransf_1"/>
    <property type="match status" value="1"/>
</dbReference>
<dbReference type="Gene3D" id="3.40.630.30">
    <property type="match status" value="1"/>
</dbReference>
<evidence type="ECO:0000259" key="1">
    <source>
        <dbReference type="PROSITE" id="PS51186"/>
    </source>
</evidence>
<dbReference type="GO" id="GO:0016747">
    <property type="term" value="F:acyltransferase activity, transferring groups other than amino-acyl groups"/>
    <property type="evidence" value="ECO:0007669"/>
    <property type="project" value="InterPro"/>
</dbReference>
<name>A0A538U0I1_UNCEI</name>
<dbReference type="PANTHER" id="PTHR43233">
    <property type="entry name" value="FAMILY N-ACETYLTRANSFERASE, PUTATIVE (AFU_ORTHOLOGUE AFUA_6G03350)-RELATED"/>
    <property type="match status" value="1"/>
</dbReference>
<dbReference type="InterPro" id="IPR053144">
    <property type="entry name" value="Acetyltransferase_Butenolide"/>
</dbReference>
<dbReference type="CDD" id="cd04301">
    <property type="entry name" value="NAT_SF"/>
    <property type="match status" value="1"/>
</dbReference>
<gene>
    <name evidence="2" type="ORF">E6K80_11970</name>
</gene>
<dbReference type="InterPro" id="IPR000182">
    <property type="entry name" value="GNAT_dom"/>
</dbReference>
<dbReference type="AlphaFoldDB" id="A0A538U0I1"/>
<accession>A0A538U0I1</accession>
<dbReference type="InterPro" id="IPR016181">
    <property type="entry name" value="Acyl_CoA_acyltransferase"/>
</dbReference>
<sequence length="162" mass="18392">MAHEWHRGGYTITDDPSRLDVQAIHGYLTHSYRAHGIPLEIVRRSLEHSLNFGILQGAELVGFGRVISDRATFGYLGDVFVLEPHRIRGLSKWLMEVILAHPDLQGLRRWVLLTRDAHGLYRQFGFTPPANPDRYLERWTPGIYAAAEGGTSSTDKRTDVRS</sequence>
<comment type="caution">
    <text evidence="2">The sequence shown here is derived from an EMBL/GenBank/DDBJ whole genome shotgun (WGS) entry which is preliminary data.</text>
</comment>
<evidence type="ECO:0000313" key="2">
    <source>
        <dbReference type="EMBL" id="TMQ69363.1"/>
    </source>
</evidence>